<gene>
    <name evidence="2" type="primary">WBGene00096808</name>
</gene>
<accession>A0A2A6CAT8</accession>
<sequence>MGRSASNERFVAVYIGEKRLYRIGNADIVQYSDDEVDRPLRIGQWVMVSAELGEITKIMEIKDYVPTELDVKIEFRRSPKNSELYLARCSDLSEDILVPESLDTSAFNLEEEYGMIITTATQSEMNVYKSETSGETRWKLFLEQEEVFEEVQRPLKKCTINSKEDFSGVRFFMIVIRRTGIIVGVSTSGQTNYVYTPEEPVGMDGHITAGLGEPLELGDWIKFDVSAEEAQRIFLRKEKGNFTVLDYYKTDHLLPTTVNDNKGSIELLLENFNFSQECRSVSKKGASMIRHRELGLIADSGRYLDKFRIDSRLDIRIARTRQVKMHDTIWAVISVRPHKEGTVTRNPLVEVKRAVLPTPAPSNPVNNVAPRGNQEDVLDWRNCRNSEDKENTIKSAPNLRNKELTRKNGRRGRRNREHDASDFDTAGEVKSVGSRSARNEQSKRYRAFVTGISTIKTYLWVCDETNPRRSTMYILGENNTLKLGEWIEGDFKRVYITHEKRVQFVCVEDGWNLIESPVDIDTRRSRNDDGFQMVVVRVNVSYSAEKNCMINKYIGEIKDPRYLIPRDIIDREMFTAVITLSRRHNTSLYDWTIERLEPGSTPELQCRSEVEKKVKSVMESRVTKERRRKGEEEVVDKMQTLRVVKDRSRTDPPIVPGDWVNLKMRMQNGIQSAISASRSEPALTTIKHEGKIYLDVTVAFTKNDLYSEDMDDYIYVPPIANVDDFEFDVTYALLVTWMDPAERNFCASKTGSGSRARWKLAVNNRSDGSTTGLPISRLGYSFVPMKPTMTLMGLVVGQDSNDKRRFYVWCPGCPLHFDGIVVEDPKCLLKIGKFILFKIDRREYNDVFVHREPRHFYILCYEGVEKPPCEVYVTNVNGDDRRSKNIIKMMVVDFTRKTADMTRINDNGNSGFIFTHLKILISDDKGLLHKVPEGHMCNFMLIRQKPTEPWMTQWRVHEVHAIRRPPLPKKIAPKQPENGVTEAMTRLSVDTTNRPSTAQPVRSKSVEADRLMDRRIESAPVTPPSPPVLPSTPSTPSTPVTAAPSNGLFDDLDIDEHIAFVEAYCNRNDAVYLWIVDDPQQAVIWGCKGKRKPLVGSFLRGYFKQQADGRLYCNMEDYEPCGAPANIKVFDRSGHAIVRTDVLAEKSTKGESLWISKYLGLVEDVQRHMPRNVLDRERFTVQIGKRKQDKDFVWTIEMDVSKEQSHSSPQNGSAVKAVRKTSVPLRSPSSRGNGVNGGSITNGMNGGYSSNETSADTTLNDHSGASSLNVTADIDDGEEEELELPLTPRREPSPTETLSPLDLPSPGFDSRKTSVDEHEDHYSSRPPSRASAVDHPSGNHFYQLDEHVDNVWNDDTMRAREEPDPVMEIIETFANGSGLLDDPNVADIFSRNMDPARYHRLMQLSDKFRNPSRDTEVPFL</sequence>
<dbReference type="Proteomes" id="UP000005239">
    <property type="component" value="Unassembled WGS sequence"/>
</dbReference>
<evidence type="ECO:0000313" key="3">
    <source>
        <dbReference type="Proteomes" id="UP000005239"/>
    </source>
</evidence>
<feature type="region of interest" description="Disordered" evidence="1">
    <location>
        <begin position="384"/>
        <end position="437"/>
    </location>
</feature>
<evidence type="ECO:0000256" key="1">
    <source>
        <dbReference type="SAM" id="MobiDB-lite"/>
    </source>
</evidence>
<accession>A0A8R1YAU4</accession>
<name>A0A2A6CAT8_PRIPA</name>
<reference evidence="2" key="2">
    <citation type="submission" date="2022-06" db="UniProtKB">
        <authorList>
            <consortium name="EnsemblMetazoa"/>
        </authorList>
    </citation>
    <scope>IDENTIFICATION</scope>
    <source>
        <strain evidence="2">PS312</strain>
    </source>
</reference>
<feature type="compositionally biased region" description="Pro residues" evidence="1">
    <location>
        <begin position="1021"/>
        <end position="1030"/>
    </location>
</feature>
<organism evidence="2 3">
    <name type="scientific">Pristionchus pacificus</name>
    <name type="common">Parasitic nematode worm</name>
    <dbReference type="NCBI Taxonomy" id="54126"/>
    <lineage>
        <taxon>Eukaryota</taxon>
        <taxon>Metazoa</taxon>
        <taxon>Ecdysozoa</taxon>
        <taxon>Nematoda</taxon>
        <taxon>Chromadorea</taxon>
        <taxon>Rhabditida</taxon>
        <taxon>Rhabditina</taxon>
        <taxon>Diplogasteromorpha</taxon>
        <taxon>Diplogasteroidea</taxon>
        <taxon>Neodiplogasteridae</taxon>
        <taxon>Pristionchus</taxon>
    </lineage>
</organism>
<proteinExistence type="predicted"/>
<protein>
    <submittedName>
        <fullName evidence="2">Uncharacterized protein</fullName>
    </submittedName>
</protein>
<feature type="compositionally biased region" description="Basic and acidic residues" evidence="1">
    <location>
        <begin position="1309"/>
        <end position="1323"/>
    </location>
</feature>
<feature type="compositionally biased region" description="Polar residues" evidence="1">
    <location>
        <begin position="988"/>
        <end position="1002"/>
    </location>
</feature>
<keyword evidence="3" id="KW-1185">Reference proteome</keyword>
<feature type="compositionally biased region" description="Basic and acidic residues" evidence="1">
    <location>
        <begin position="1004"/>
        <end position="1017"/>
    </location>
</feature>
<feature type="region of interest" description="Disordered" evidence="1">
    <location>
        <begin position="1201"/>
        <end position="1335"/>
    </location>
</feature>
<feature type="region of interest" description="Disordered" evidence="1">
    <location>
        <begin position="986"/>
        <end position="1044"/>
    </location>
</feature>
<reference evidence="3" key="1">
    <citation type="journal article" date="2008" name="Nat. Genet.">
        <title>The Pristionchus pacificus genome provides a unique perspective on nematode lifestyle and parasitism.</title>
        <authorList>
            <person name="Dieterich C."/>
            <person name="Clifton S.W."/>
            <person name="Schuster L.N."/>
            <person name="Chinwalla A."/>
            <person name="Delehaunty K."/>
            <person name="Dinkelacker I."/>
            <person name="Fulton L."/>
            <person name="Fulton R."/>
            <person name="Godfrey J."/>
            <person name="Minx P."/>
            <person name="Mitreva M."/>
            <person name="Roeseler W."/>
            <person name="Tian H."/>
            <person name="Witte H."/>
            <person name="Yang S.P."/>
            <person name="Wilson R.K."/>
            <person name="Sommer R.J."/>
        </authorList>
    </citation>
    <scope>NUCLEOTIDE SEQUENCE [LARGE SCALE GENOMIC DNA]</scope>
    <source>
        <strain evidence="3">PS312</strain>
    </source>
</reference>
<dbReference type="Pfam" id="PF03312">
    <property type="entry name" value="DUF272"/>
    <property type="match status" value="1"/>
</dbReference>
<dbReference type="InterPro" id="IPR004987">
    <property type="entry name" value="DUF272"/>
</dbReference>
<feature type="compositionally biased region" description="Low complexity" evidence="1">
    <location>
        <begin position="1031"/>
        <end position="1044"/>
    </location>
</feature>
<feature type="compositionally biased region" description="Polar residues" evidence="1">
    <location>
        <begin position="1227"/>
        <end position="1270"/>
    </location>
</feature>
<evidence type="ECO:0000313" key="2">
    <source>
        <dbReference type="EnsemblMetazoa" id="PPA07254.1"/>
    </source>
</evidence>
<feature type="compositionally biased region" description="Acidic residues" evidence="1">
    <location>
        <begin position="1273"/>
        <end position="1283"/>
    </location>
</feature>
<dbReference type="EnsemblMetazoa" id="PPA07254.1">
    <property type="protein sequence ID" value="PPA07254.1"/>
    <property type="gene ID" value="WBGene00096808"/>
</dbReference>